<dbReference type="EMBL" id="JARQWQ010000022">
    <property type="protein sequence ID" value="KAK2564369.1"/>
    <property type="molecule type" value="Genomic_DNA"/>
</dbReference>
<evidence type="ECO:0000313" key="2">
    <source>
        <dbReference type="Proteomes" id="UP001249851"/>
    </source>
</evidence>
<evidence type="ECO:0000313" key="1">
    <source>
        <dbReference type="EMBL" id="KAK2564369.1"/>
    </source>
</evidence>
<dbReference type="Proteomes" id="UP001249851">
    <property type="component" value="Unassembled WGS sequence"/>
</dbReference>
<reference evidence="1" key="1">
    <citation type="journal article" date="2023" name="G3 (Bethesda)">
        <title>Whole genome assembly and annotation of the endangered Caribbean coral Acropora cervicornis.</title>
        <authorList>
            <person name="Selwyn J.D."/>
            <person name="Vollmer S.V."/>
        </authorList>
    </citation>
    <scope>NUCLEOTIDE SEQUENCE</scope>
    <source>
        <strain evidence="1">K2</strain>
    </source>
</reference>
<dbReference type="AlphaFoldDB" id="A0AAD9QNG5"/>
<comment type="caution">
    <text evidence="1">The sequence shown here is derived from an EMBL/GenBank/DDBJ whole genome shotgun (WGS) entry which is preliminary data.</text>
</comment>
<proteinExistence type="predicted"/>
<gene>
    <name evidence="1" type="ORF">P5673_011794</name>
</gene>
<accession>A0AAD9QNG5</accession>
<keyword evidence="2" id="KW-1185">Reference proteome</keyword>
<name>A0AAD9QNG5_ACRCE</name>
<sequence length="159" mass="17577">MAGVLKKQRKIPTDHRAHVKKLLAQIEDSIANLEPSLHDKLSQQKIILREKLDTLKTLNSKILELVDDENEDESIEHEAAEASEITDEITWAVACIHWTLKSLQINLSIPTTPSTSSGNISSSPQSGLLLSGATAALNVEIHAKLPKLEMKRFNGRPTE</sequence>
<reference evidence="1" key="2">
    <citation type="journal article" date="2023" name="Science">
        <title>Genomic signatures of disease resistance in endangered staghorn corals.</title>
        <authorList>
            <person name="Vollmer S.V."/>
            <person name="Selwyn J.D."/>
            <person name="Despard B.A."/>
            <person name="Roesel C.L."/>
        </authorList>
    </citation>
    <scope>NUCLEOTIDE SEQUENCE</scope>
    <source>
        <strain evidence="1">K2</strain>
    </source>
</reference>
<organism evidence="1 2">
    <name type="scientific">Acropora cervicornis</name>
    <name type="common">Staghorn coral</name>
    <dbReference type="NCBI Taxonomy" id="6130"/>
    <lineage>
        <taxon>Eukaryota</taxon>
        <taxon>Metazoa</taxon>
        <taxon>Cnidaria</taxon>
        <taxon>Anthozoa</taxon>
        <taxon>Hexacorallia</taxon>
        <taxon>Scleractinia</taxon>
        <taxon>Astrocoeniina</taxon>
        <taxon>Acroporidae</taxon>
        <taxon>Acropora</taxon>
    </lineage>
</organism>
<protein>
    <submittedName>
        <fullName evidence="1">Uncharacterized protein</fullName>
    </submittedName>
</protein>